<name>A0A820H2J2_9BILA</name>
<dbReference type="EMBL" id="CAJOBE010029689">
    <property type="protein sequence ID" value="CAF4286316.1"/>
    <property type="molecule type" value="Genomic_DNA"/>
</dbReference>
<proteinExistence type="predicted"/>
<reference evidence="1" key="1">
    <citation type="submission" date="2021-02" db="EMBL/GenBank/DDBJ databases">
        <authorList>
            <person name="Nowell W R."/>
        </authorList>
    </citation>
    <scope>NUCLEOTIDE SEQUENCE</scope>
</reference>
<dbReference type="Proteomes" id="UP000663874">
    <property type="component" value="Unassembled WGS sequence"/>
</dbReference>
<protein>
    <submittedName>
        <fullName evidence="1">Uncharacterized protein</fullName>
    </submittedName>
</protein>
<comment type="caution">
    <text evidence="1">The sequence shown here is derived from an EMBL/GenBank/DDBJ whole genome shotgun (WGS) entry which is preliminary data.</text>
</comment>
<feature type="non-terminal residue" evidence="1">
    <location>
        <position position="1"/>
    </location>
</feature>
<sequence>LGEVSSFTFMSSDVASRCLYLRYYIGESNGGMF</sequence>
<dbReference type="AlphaFoldDB" id="A0A820H2J2"/>
<evidence type="ECO:0000313" key="1">
    <source>
        <dbReference type="EMBL" id="CAF4286316.1"/>
    </source>
</evidence>
<accession>A0A820H2J2</accession>
<evidence type="ECO:0000313" key="2">
    <source>
        <dbReference type="Proteomes" id="UP000663874"/>
    </source>
</evidence>
<gene>
    <name evidence="1" type="ORF">FNK824_LOCUS40091</name>
</gene>
<organism evidence="1 2">
    <name type="scientific">Rotaria sordida</name>
    <dbReference type="NCBI Taxonomy" id="392033"/>
    <lineage>
        <taxon>Eukaryota</taxon>
        <taxon>Metazoa</taxon>
        <taxon>Spiralia</taxon>
        <taxon>Gnathifera</taxon>
        <taxon>Rotifera</taxon>
        <taxon>Eurotatoria</taxon>
        <taxon>Bdelloidea</taxon>
        <taxon>Philodinida</taxon>
        <taxon>Philodinidae</taxon>
        <taxon>Rotaria</taxon>
    </lineage>
</organism>